<keyword evidence="3" id="KW-1185">Reference proteome</keyword>
<dbReference type="STRING" id="1792290.MSP8886_00775"/>
<name>A0A1A8T6S4_9GAMM</name>
<evidence type="ECO:0008006" key="4">
    <source>
        <dbReference type="Google" id="ProtNLM"/>
    </source>
</evidence>
<dbReference type="Pfam" id="PF14897">
    <property type="entry name" value="EpsG"/>
    <property type="match status" value="1"/>
</dbReference>
<dbReference type="InterPro" id="IPR049458">
    <property type="entry name" value="EpsG-like"/>
</dbReference>
<feature type="transmembrane region" description="Helical" evidence="1">
    <location>
        <begin position="305"/>
        <end position="322"/>
    </location>
</feature>
<proteinExistence type="predicted"/>
<feature type="transmembrane region" description="Helical" evidence="1">
    <location>
        <begin position="142"/>
        <end position="159"/>
    </location>
</feature>
<keyword evidence="1" id="KW-0812">Transmembrane</keyword>
<dbReference type="AlphaFoldDB" id="A0A1A8T6S4"/>
<accession>A0A1A8T6S4</accession>
<keyword evidence="1" id="KW-0472">Membrane</keyword>
<feature type="transmembrane region" description="Helical" evidence="1">
    <location>
        <begin position="273"/>
        <end position="293"/>
    </location>
</feature>
<protein>
    <recommendedName>
        <fullName evidence="4">Transmembrane protein EpsG</fullName>
    </recommendedName>
</protein>
<keyword evidence="1" id="KW-1133">Transmembrane helix</keyword>
<evidence type="ECO:0000313" key="3">
    <source>
        <dbReference type="Proteomes" id="UP000092544"/>
    </source>
</evidence>
<organism evidence="2 3">
    <name type="scientific">Marinomonas spartinae</name>
    <dbReference type="NCBI Taxonomy" id="1792290"/>
    <lineage>
        <taxon>Bacteria</taxon>
        <taxon>Pseudomonadati</taxon>
        <taxon>Pseudomonadota</taxon>
        <taxon>Gammaproteobacteria</taxon>
        <taxon>Oceanospirillales</taxon>
        <taxon>Oceanospirillaceae</taxon>
        <taxon>Marinomonas</taxon>
    </lineage>
</organism>
<feature type="transmembrane region" description="Helical" evidence="1">
    <location>
        <begin position="244"/>
        <end position="266"/>
    </location>
</feature>
<reference evidence="2 3" key="1">
    <citation type="submission" date="2016-06" db="EMBL/GenBank/DDBJ databases">
        <authorList>
            <person name="Kjaerup R.B."/>
            <person name="Dalgaard T.S."/>
            <person name="Juul-Madsen H.R."/>
        </authorList>
    </citation>
    <scope>NUCLEOTIDE SEQUENCE [LARGE SCALE GENOMIC DNA]</scope>
    <source>
        <strain evidence="2 3">CECT 8886</strain>
    </source>
</reference>
<feature type="transmembrane region" description="Helical" evidence="1">
    <location>
        <begin position="165"/>
        <end position="190"/>
    </location>
</feature>
<gene>
    <name evidence="2" type="ORF">MSP8886_00775</name>
</gene>
<feature type="transmembrane region" description="Helical" evidence="1">
    <location>
        <begin position="329"/>
        <end position="350"/>
    </location>
</feature>
<dbReference type="Proteomes" id="UP000092544">
    <property type="component" value="Unassembled WGS sequence"/>
</dbReference>
<feature type="transmembrane region" description="Helical" evidence="1">
    <location>
        <begin position="115"/>
        <end position="135"/>
    </location>
</feature>
<dbReference type="EMBL" id="FLOB01000001">
    <property type="protein sequence ID" value="SBS27009.1"/>
    <property type="molecule type" value="Genomic_DNA"/>
</dbReference>
<evidence type="ECO:0000256" key="1">
    <source>
        <dbReference type="SAM" id="Phobius"/>
    </source>
</evidence>
<feature type="transmembrane region" description="Helical" evidence="1">
    <location>
        <begin position="26"/>
        <end position="44"/>
    </location>
</feature>
<evidence type="ECO:0000313" key="2">
    <source>
        <dbReference type="EMBL" id="SBS27009.1"/>
    </source>
</evidence>
<feature type="transmembrane region" description="Helical" evidence="1">
    <location>
        <begin position="197"/>
        <end position="218"/>
    </location>
</feature>
<sequence>MILILFYSTISFLCFSIYMKRNNYMFLFYTIGLGMIFLSGMRSIGFGADDLNYANLFLNIDNILPSFVGGYNFSHVNMSPFLVYFAKIIHLFFDDSSVFFLCVAFLSIWLKLYSISRLSLFPFISLLLYFSNLYFQMDLNQIRAGLSLGFLFLSFLFLIQNRFIFSLLFSFFAILTHISALVFLPCYFFVQKEFRRNFYFFILIVAYLVSIYGLGHALSITTSSIPFLGEKISYYLEISKYNNALSFFDIVNVKNSFIVIFALIFFSRLKAKSIYFLPIFNVFFYSVVLRYILGDFSVLAARSSIMLNFSEWLLVPIFFTIFKNKLIPLILVLIYCFVEFYILLLAHNWAGDLGVMYLKGDVNDLFFGAIFKR</sequence>